<dbReference type="AlphaFoldDB" id="A0A1R1YSN7"/>
<name>A0A1R1YSN7_9FUNG</name>
<sequence>MLAEFTSTLDGILIVSFVRPILDITPVLDSFKERGPTSGLTVKRLAAKLYWLLSVTGFLRTSDIHRIDDELSHVIQGVLHLVFVPPKEKHEGRPIEKPSQITPHIDPNLFPVLAY</sequence>
<organism evidence="1 2">
    <name type="scientific">Smittium culicis</name>
    <dbReference type="NCBI Taxonomy" id="133412"/>
    <lineage>
        <taxon>Eukaryota</taxon>
        <taxon>Fungi</taxon>
        <taxon>Fungi incertae sedis</taxon>
        <taxon>Zoopagomycota</taxon>
        <taxon>Kickxellomycotina</taxon>
        <taxon>Harpellomycetes</taxon>
        <taxon>Harpellales</taxon>
        <taxon>Legeriomycetaceae</taxon>
        <taxon>Smittium</taxon>
    </lineage>
</organism>
<comment type="caution">
    <text evidence="1">The sequence shown here is derived from an EMBL/GenBank/DDBJ whole genome shotgun (WGS) entry which is preliminary data.</text>
</comment>
<evidence type="ECO:0000313" key="2">
    <source>
        <dbReference type="Proteomes" id="UP000187429"/>
    </source>
</evidence>
<dbReference type="Proteomes" id="UP000187429">
    <property type="component" value="Unassembled WGS sequence"/>
</dbReference>
<accession>A0A1R1YSN7</accession>
<protein>
    <submittedName>
        <fullName evidence="1">Uncharacterized protein</fullName>
    </submittedName>
</protein>
<evidence type="ECO:0000313" key="1">
    <source>
        <dbReference type="EMBL" id="OMJ29796.1"/>
    </source>
</evidence>
<reference evidence="2" key="1">
    <citation type="submission" date="2017-01" db="EMBL/GenBank/DDBJ databases">
        <authorList>
            <person name="Wang Y."/>
            <person name="White M."/>
            <person name="Kvist S."/>
            <person name="Moncalvo J.-M."/>
        </authorList>
    </citation>
    <scope>NUCLEOTIDE SEQUENCE [LARGE SCALE GENOMIC DNA]</scope>
    <source>
        <strain evidence="2">ID-206-W2</strain>
    </source>
</reference>
<keyword evidence="2" id="KW-1185">Reference proteome</keyword>
<proteinExistence type="predicted"/>
<dbReference type="OrthoDB" id="2400069at2759"/>
<dbReference type="EMBL" id="LSSM01000175">
    <property type="protein sequence ID" value="OMJ29796.1"/>
    <property type="molecule type" value="Genomic_DNA"/>
</dbReference>
<gene>
    <name evidence="1" type="ORF">AYI69_g677</name>
</gene>